<dbReference type="Proteomes" id="UP000014400">
    <property type="component" value="Unassembled WGS sequence"/>
</dbReference>
<dbReference type="PATRIC" id="fig|1203554.3.peg.1579"/>
<evidence type="ECO:0000313" key="3">
    <source>
        <dbReference type="Proteomes" id="UP000014400"/>
    </source>
</evidence>
<evidence type="ECO:0000313" key="2">
    <source>
        <dbReference type="EMBL" id="EPD98762.1"/>
    </source>
</evidence>
<dbReference type="PROSITE" id="PS51208">
    <property type="entry name" value="AUTOTRANSPORTER"/>
    <property type="match status" value="1"/>
</dbReference>
<dbReference type="SUPFAM" id="SSF51126">
    <property type="entry name" value="Pectin lyase-like"/>
    <property type="match status" value="1"/>
</dbReference>
<dbReference type="SMART" id="SM00869">
    <property type="entry name" value="Autotransporter"/>
    <property type="match status" value="1"/>
</dbReference>
<dbReference type="InterPro" id="IPR005546">
    <property type="entry name" value="Autotransporte_beta"/>
</dbReference>
<dbReference type="SMART" id="SM00710">
    <property type="entry name" value="PbH1"/>
    <property type="match status" value="5"/>
</dbReference>
<dbReference type="InterPro" id="IPR024973">
    <property type="entry name" value="ESPR"/>
</dbReference>
<sequence>MKMIGLPPPYQNNYQLGKGKDNGLCFHAAKQPYEGNEIMNANYRVVWSAVRKALMVVNELSSAGHAGSVAAAASVAVMLGAAALPAQAAVDVNQVCQDGKCVLENITENGSSSLILQGPHTASNSSANNASIILSNSSFSNGQNGYAVQFSGSQTIAITNTKFEKNTGAIWFVGHNKATEKDPAINATDFLASNITLTNVDFVNNTKTGSGGAVYAYGKANAHMTGGSFDGNSVTQANNQAYGGAMVVKSGTWTFENVAFNNNVAKATGNNGYATGGAILVDITTGIQEKGSNSVGKVIFDISKDMTYSGNKVESESSDSGNTYGWYAYTSGGFLFLDRASEGTFKIADGSTLTLGLADCTGEDDSIASALPYSNKQDPAYSTLTKTGAGTVQQNSSMDNYYGIFNVEEGTWNMAKTWKSRAHTTVSGGTLNLAKGLILDNLQSTKASTYYQAGQLTIKSGTVQTTTLTIQNSANATDSSDQASLTLSGGNLIVTDALKVSDGSFKMTDGMLTTGIANVFTHGSADGSLSGVTALQSGLTISGGTLNFTDSGEYAYSLLSQMATAIKDANVTYKFENAVLKVESTDIKDGKLAVTENFTTDAIDIQDADVEVDVQANLTLTGTATAAADTQKLVGEAASIVVAAGKTLTAGSAEQEIFAAELPKVTLADTSSFNILGIDLNVAELAGSGTTSVGDSTAAGRLTVEKLSGTGVIFVDPAWSDTEELNVVGNASHLAISTINDDKLQAKLIAGQNALIALNASSAAAEDGFARLSAQNEDLVWGPEGITAALYLGKSLTLDNGGVLVQGGTDKAGTGKATASTPVVSGSVTVASNGLLMINQSGLSGAAIDGSLNLQKDSVLGVINADGSSIELATGTVTDGGTTVVTDNQFVAAELNAASKSIVTTVKSGELAAAAASMGLQAMAQRADSILADNIAERTSSTVTDLGPALWVNVGGESYETDSLGRGAALKSDMSWGIFGADVGITPNDRIGAAVQYGSGTARSSNYGIRNEFDNVGFTLYGVHAFTDNIKVTGELAYLHGSNDVTARGDTKLNNSASVDVLSAGMRGEHRFQVGAFSIVPSLGLRISRVKTDSFNVGAVKVDFDDQTIVQVPLSVSLSADVLDYEGWKIAPFAKVSYAPMFGDKEATVYGVDQDVFSTNLVTGSLGAAVEKGAFAFKAAVTGGTGNNGASVIGGKVGISYAF</sequence>
<keyword evidence="3" id="KW-1185">Reference proteome</keyword>
<dbReference type="InterPro" id="IPR006626">
    <property type="entry name" value="PbH1"/>
</dbReference>
<proteinExistence type="predicted"/>
<dbReference type="InterPro" id="IPR036709">
    <property type="entry name" value="Autotransporte_beta_dom_sf"/>
</dbReference>
<protein>
    <recommendedName>
        <fullName evidence="1">Autotransporter domain-containing protein</fullName>
    </recommendedName>
</protein>
<name>S3BXI6_9BURK</name>
<dbReference type="STRING" id="1203554.HMPREF1476_01504"/>
<dbReference type="eggNOG" id="COG3468">
    <property type="taxonomic scope" value="Bacteria"/>
</dbReference>
<reference evidence="2 3" key="1">
    <citation type="submission" date="2013-04" db="EMBL/GenBank/DDBJ databases">
        <title>The Genome Sequence of Sutterella wadsworthensis HGA0223.</title>
        <authorList>
            <consortium name="The Broad Institute Genomics Platform"/>
            <person name="Earl A."/>
            <person name="Ward D."/>
            <person name="Feldgarden M."/>
            <person name="Gevers D."/>
            <person name="Schmidt T.M."/>
            <person name="Dover J."/>
            <person name="Dai D."/>
            <person name="Walker B."/>
            <person name="Young S."/>
            <person name="Zeng Q."/>
            <person name="Gargeya S."/>
            <person name="Fitzgerald M."/>
            <person name="Haas B."/>
            <person name="Abouelleil A."/>
            <person name="Allen A.W."/>
            <person name="Alvarado L."/>
            <person name="Arachchi H.M."/>
            <person name="Berlin A.M."/>
            <person name="Chapman S.B."/>
            <person name="Gainer-Dewar J."/>
            <person name="Goldberg J."/>
            <person name="Griggs A."/>
            <person name="Gujja S."/>
            <person name="Hansen M."/>
            <person name="Howarth C."/>
            <person name="Imamovic A."/>
            <person name="Ireland A."/>
            <person name="Larimer J."/>
            <person name="McCowan C."/>
            <person name="Murphy C."/>
            <person name="Pearson M."/>
            <person name="Poon T.W."/>
            <person name="Priest M."/>
            <person name="Roberts A."/>
            <person name="Saif S."/>
            <person name="Shea T."/>
            <person name="Sisk P."/>
            <person name="Sykes S."/>
            <person name="Wortman J."/>
            <person name="Nusbaum C."/>
            <person name="Birren B."/>
        </authorList>
    </citation>
    <scope>NUCLEOTIDE SEQUENCE [LARGE SCALE GENOMIC DNA]</scope>
    <source>
        <strain evidence="2 3">HGA0223</strain>
    </source>
</reference>
<evidence type="ECO:0000259" key="1">
    <source>
        <dbReference type="PROSITE" id="PS51208"/>
    </source>
</evidence>
<accession>S3BXI6</accession>
<comment type="caution">
    <text evidence="2">The sequence shown here is derived from an EMBL/GenBank/DDBJ whole genome shotgun (WGS) entry which is preliminary data.</text>
</comment>
<dbReference type="SUPFAM" id="SSF103515">
    <property type="entry name" value="Autotransporter"/>
    <property type="match status" value="1"/>
</dbReference>
<dbReference type="eggNOG" id="COG4625">
    <property type="taxonomic scope" value="Bacteria"/>
</dbReference>
<organism evidence="2 3">
    <name type="scientific">Sutterella wadsworthensis HGA0223</name>
    <dbReference type="NCBI Taxonomy" id="1203554"/>
    <lineage>
        <taxon>Bacteria</taxon>
        <taxon>Pseudomonadati</taxon>
        <taxon>Pseudomonadota</taxon>
        <taxon>Betaproteobacteria</taxon>
        <taxon>Burkholderiales</taxon>
        <taxon>Sutterellaceae</taxon>
        <taxon>Sutterella</taxon>
    </lineage>
</organism>
<dbReference type="AlphaFoldDB" id="S3BXI6"/>
<feature type="domain" description="Autotransporter" evidence="1">
    <location>
        <begin position="943"/>
        <end position="1203"/>
    </location>
</feature>
<dbReference type="Pfam" id="PF13018">
    <property type="entry name" value="ESPR"/>
    <property type="match status" value="1"/>
</dbReference>
<gene>
    <name evidence="2" type="ORF">HMPREF1476_01504</name>
</gene>
<dbReference type="Gene3D" id="2.40.128.130">
    <property type="entry name" value="Autotransporter beta-domain"/>
    <property type="match status" value="1"/>
</dbReference>
<dbReference type="EMBL" id="ATCF01000021">
    <property type="protein sequence ID" value="EPD98762.1"/>
    <property type="molecule type" value="Genomic_DNA"/>
</dbReference>
<dbReference type="Pfam" id="PF03797">
    <property type="entry name" value="Autotransporter"/>
    <property type="match status" value="1"/>
</dbReference>
<dbReference type="HOGENOM" id="CLU_254482_0_0_4"/>
<dbReference type="InterPro" id="IPR011050">
    <property type="entry name" value="Pectin_lyase_fold/virulence"/>
</dbReference>